<keyword evidence="2" id="KW-0418">Kinase</keyword>
<evidence type="ECO:0000313" key="3">
    <source>
        <dbReference type="Proteomes" id="UP000294257"/>
    </source>
</evidence>
<proteinExistence type="inferred from homology"/>
<dbReference type="Proteomes" id="UP000294257">
    <property type="component" value="Unassembled WGS sequence"/>
</dbReference>
<dbReference type="Gene3D" id="1.10.10.10">
    <property type="entry name" value="Winged helix-like DNA-binding domain superfamily/Winged helix DNA-binding domain"/>
    <property type="match status" value="1"/>
</dbReference>
<dbReference type="PANTHER" id="PTHR18964:SF149">
    <property type="entry name" value="BIFUNCTIONAL UDP-N-ACETYLGLUCOSAMINE 2-EPIMERASE_N-ACETYLMANNOSAMINE KINASE"/>
    <property type="match status" value="1"/>
</dbReference>
<dbReference type="PANTHER" id="PTHR18964">
    <property type="entry name" value="ROK (REPRESSOR, ORF, KINASE) FAMILY"/>
    <property type="match status" value="1"/>
</dbReference>
<accession>A0A4Q7L2R7</accession>
<dbReference type="InterPro" id="IPR000600">
    <property type="entry name" value="ROK"/>
</dbReference>
<dbReference type="GO" id="GO:0016301">
    <property type="term" value="F:kinase activity"/>
    <property type="evidence" value="ECO:0007669"/>
    <property type="project" value="UniProtKB-KW"/>
</dbReference>
<organism evidence="2 3">
    <name type="scientific">Herbihabitans rhizosphaerae</name>
    <dbReference type="NCBI Taxonomy" id="1872711"/>
    <lineage>
        <taxon>Bacteria</taxon>
        <taxon>Bacillati</taxon>
        <taxon>Actinomycetota</taxon>
        <taxon>Actinomycetes</taxon>
        <taxon>Pseudonocardiales</taxon>
        <taxon>Pseudonocardiaceae</taxon>
        <taxon>Herbihabitans</taxon>
    </lineage>
</organism>
<dbReference type="InterPro" id="IPR043129">
    <property type="entry name" value="ATPase_NBD"/>
</dbReference>
<evidence type="ECO:0000256" key="1">
    <source>
        <dbReference type="ARBA" id="ARBA00006479"/>
    </source>
</evidence>
<dbReference type="AlphaFoldDB" id="A0A4Q7L2R7"/>
<comment type="caution">
    <text evidence="2">The sequence shown here is derived from an EMBL/GenBank/DDBJ whole genome shotgun (WGS) entry which is preliminary data.</text>
</comment>
<dbReference type="SUPFAM" id="SSF46785">
    <property type="entry name" value="Winged helix' DNA-binding domain"/>
    <property type="match status" value="1"/>
</dbReference>
<dbReference type="InterPro" id="IPR036388">
    <property type="entry name" value="WH-like_DNA-bd_sf"/>
</dbReference>
<reference evidence="2 3" key="1">
    <citation type="submission" date="2019-02" db="EMBL/GenBank/DDBJ databases">
        <title>Genomic Encyclopedia of Type Strains, Phase IV (KMG-IV): sequencing the most valuable type-strain genomes for metagenomic binning, comparative biology and taxonomic classification.</title>
        <authorList>
            <person name="Goeker M."/>
        </authorList>
    </citation>
    <scope>NUCLEOTIDE SEQUENCE [LARGE SCALE GENOMIC DNA]</scope>
    <source>
        <strain evidence="2 3">DSM 101727</strain>
    </source>
</reference>
<dbReference type="SUPFAM" id="SSF53067">
    <property type="entry name" value="Actin-like ATPase domain"/>
    <property type="match status" value="1"/>
</dbReference>
<dbReference type="Pfam" id="PF00480">
    <property type="entry name" value="ROK"/>
    <property type="match status" value="1"/>
</dbReference>
<keyword evidence="2" id="KW-0808">Transferase</keyword>
<comment type="similarity">
    <text evidence="1">Belongs to the ROK (NagC/XylR) family.</text>
</comment>
<evidence type="ECO:0000313" key="2">
    <source>
        <dbReference type="EMBL" id="RZS43515.1"/>
    </source>
</evidence>
<name>A0A4Q7L2R7_9PSEU</name>
<protein>
    <submittedName>
        <fullName evidence="2">Putative NBD/HSP70 family sugar kinase</fullName>
    </submittedName>
</protein>
<sequence>MMSAAAVMLRAVLRYGPVPRSRIARLTGLSPAAVTRQYGALAERGLVSEVDGPVRSNGVGRPHVPVDVDTRRHVVAGIHVAHDFCTIALLDLRGRVLATRRLPHPSDDPARVLTEAANRLTVLQAEELPGQVPLGLGVAAGGWVDPDDGVLVEHASLGWQRVPVRSLLTGVVGLPVMVDSHARALAAAERLFGAAAGRGSVVHLFVGNVVDAAIVTDGVTHRGPRSAAGEVAHLAVGDPAVRCACGGRGCLEATVAEWAWARRAYDAGVIARPSFVDLIDAARAGDATARAWFVERTRIIGRAAALLFDIVNPETLVVTEQGVLHVPECVTALREEVAARSRVCADPAADVVPTSFGPDDLLAVAAGAVQLDAVYTDPLSLRRNTFPIGASHG</sequence>
<dbReference type="Gene3D" id="3.30.420.40">
    <property type="match status" value="2"/>
</dbReference>
<dbReference type="InterPro" id="IPR036390">
    <property type="entry name" value="WH_DNA-bd_sf"/>
</dbReference>
<dbReference type="EMBL" id="SGWQ01000002">
    <property type="protein sequence ID" value="RZS43515.1"/>
    <property type="molecule type" value="Genomic_DNA"/>
</dbReference>
<gene>
    <name evidence="2" type="ORF">EV193_102495</name>
</gene>
<keyword evidence="3" id="KW-1185">Reference proteome</keyword>